<comment type="caution">
    <text evidence="1">The sequence shown here is derived from an EMBL/GenBank/DDBJ whole genome shotgun (WGS) entry which is preliminary data.</text>
</comment>
<dbReference type="STRING" id="1188252.A1QC_05390"/>
<dbReference type="EMBL" id="AJYK02000020">
    <property type="protein sequence ID" value="OEF28497.1"/>
    <property type="molecule type" value="Genomic_DNA"/>
</dbReference>
<gene>
    <name evidence="1" type="ORF">A1QC_05390</name>
</gene>
<name>A0A1E5E576_9VIBR</name>
<accession>A0A1E5E576</accession>
<protein>
    <recommendedName>
        <fullName evidence="3">MSHA biogenesis protein MshD</fullName>
    </recommendedName>
</protein>
<evidence type="ECO:0000313" key="1">
    <source>
        <dbReference type="EMBL" id="OEF28497.1"/>
    </source>
</evidence>
<evidence type="ECO:0008006" key="3">
    <source>
        <dbReference type="Google" id="ProtNLM"/>
    </source>
</evidence>
<dbReference type="eggNOG" id="COG2165">
    <property type="taxonomic scope" value="Bacteria"/>
</dbReference>
<dbReference type="Proteomes" id="UP000094070">
    <property type="component" value="Unassembled WGS sequence"/>
</dbReference>
<sequence>MVVMGIAMTVLFSLFFPRVENSGLPQYQVRASALGQSMMNTILSRGFDDNSDPSGGIYRCDENDVNNKPNPCTTKLGAETDKGETDASFFNDVDDYIGCWYTSEFSKTLCQSDPVGTLTDILGQDIADQYPNFAVDVTVTNMQSAAPHVMREIQLKVAASKFEAFKLTAYRGNY</sequence>
<keyword evidence="2" id="KW-1185">Reference proteome</keyword>
<organism evidence="1 2">
    <name type="scientific">Vibrio rumoiensis 1S-45</name>
    <dbReference type="NCBI Taxonomy" id="1188252"/>
    <lineage>
        <taxon>Bacteria</taxon>
        <taxon>Pseudomonadati</taxon>
        <taxon>Pseudomonadota</taxon>
        <taxon>Gammaproteobacteria</taxon>
        <taxon>Vibrionales</taxon>
        <taxon>Vibrionaceae</taxon>
        <taxon>Vibrio</taxon>
    </lineage>
</organism>
<proteinExistence type="predicted"/>
<reference evidence="1 2" key="1">
    <citation type="journal article" date="2012" name="Science">
        <title>Ecological populations of bacteria act as socially cohesive units of antibiotic production and resistance.</title>
        <authorList>
            <person name="Cordero O.X."/>
            <person name="Wildschutte H."/>
            <person name="Kirkup B."/>
            <person name="Proehl S."/>
            <person name="Ngo L."/>
            <person name="Hussain F."/>
            <person name="Le Roux F."/>
            <person name="Mincer T."/>
            <person name="Polz M.F."/>
        </authorList>
    </citation>
    <scope>NUCLEOTIDE SEQUENCE [LARGE SCALE GENOMIC DNA]</scope>
    <source>
        <strain evidence="1 2">1S-45</strain>
    </source>
</reference>
<dbReference type="AlphaFoldDB" id="A0A1E5E576"/>
<evidence type="ECO:0000313" key="2">
    <source>
        <dbReference type="Proteomes" id="UP000094070"/>
    </source>
</evidence>